<dbReference type="PANTHER" id="PTHR42721">
    <property type="entry name" value="SUGAR HYDROLASE-RELATED"/>
    <property type="match status" value="1"/>
</dbReference>
<evidence type="ECO:0000313" key="6">
    <source>
        <dbReference type="Proteomes" id="UP001216139"/>
    </source>
</evidence>
<dbReference type="InterPro" id="IPR026891">
    <property type="entry name" value="Fn3-like"/>
</dbReference>
<dbReference type="InterPro" id="IPR017853">
    <property type="entry name" value="GH"/>
</dbReference>
<dbReference type="Gene3D" id="3.20.20.300">
    <property type="entry name" value="Glycoside hydrolase, family 3, N-terminal domain"/>
    <property type="match status" value="1"/>
</dbReference>
<dbReference type="Pfam" id="PF00933">
    <property type="entry name" value="Glyco_hydro_3"/>
    <property type="match status" value="1"/>
</dbReference>
<dbReference type="Proteomes" id="UP001216139">
    <property type="component" value="Chromosome"/>
</dbReference>
<keyword evidence="3 5" id="KW-0378">Hydrolase</keyword>
<evidence type="ECO:0000256" key="2">
    <source>
        <dbReference type="ARBA" id="ARBA00022729"/>
    </source>
</evidence>
<dbReference type="InterPro" id="IPR001764">
    <property type="entry name" value="Glyco_hydro_3_N"/>
</dbReference>
<dbReference type="EMBL" id="CP117167">
    <property type="protein sequence ID" value="WCT10418.1"/>
    <property type="molecule type" value="Genomic_DNA"/>
</dbReference>
<evidence type="ECO:0000256" key="1">
    <source>
        <dbReference type="ARBA" id="ARBA00005336"/>
    </source>
</evidence>
<accession>A0ABY7T3P3</accession>
<feature type="domain" description="Fibronectin type III-like" evidence="4">
    <location>
        <begin position="627"/>
        <end position="696"/>
    </location>
</feature>
<dbReference type="PRINTS" id="PR00133">
    <property type="entry name" value="GLHYDRLASE3"/>
</dbReference>
<dbReference type="SUPFAM" id="SSF52279">
    <property type="entry name" value="Beta-D-glucan exohydrolase, C-terminal domain"/>
    <property type="match status" value="1"/>
</dbReference>
<dbReference type="Pfam" id="PF01915">
    <property type="entry name" value="Glyco_hydro_3_C"/>
    <property type="match status" value="1"/>
</dbReference>
<organism evidence="5 6">
    <name type="scientific">Mucilaginibacter jinjuensis</name>
    <dbReference type="NCBI Taxonomy" id="1176721"/>
    <lineage>
        <taxon>Bacteria</taxon>
        <taxon>Pseudomonadati</taxon>
        <taxon>Bacteroidota</taxon>
        <taxon>Sphingobacteriia</taxon>
        <taxon>Sphingobacteriales</taxon>
        <taxon>Sphingobacteriaceae</taxon>
        <taxon>Mucilaginibacter</taxon>
    </lineage>
</organism>
<dbReference type="InterPro" id="IPR044993">
    <property type="entry name" value="BXL"/>
</dbReference>
<dbReference type="PANTHER" id="PTHR42721:SF3">
    <property type="entry name" value="BETA-D-XYLOSIDASE 5-RELATED"/>
    <property type="match status" value="1"/>
</dbReference>
<reference evidence="5 6" key="1">
    <citation type="submission" date="2023-02" db="EMBL/GenBank/DDBJ databases">
        <title>Genome sequence of Mucilaginibacter jinjuensis strain KACC 16571.</title>
        <authorList>
            <person name="Kim S."/>
            <person name="Heo J."/>
            <person name="Kwon S.-W."/>
        </authorList>
    </citation>
    <scope>NUCLEOTIDE SEQUENCE [LARGE SCALE GENOMIC DNA]</scope>
    <source>
        <strain evidence="5 6">KACC 16571</strain>
    </source>
</reference>
<evidence type="ECO:0000313" key="5">
    <source>
        <dbReference type="EMBL" id="WCT10418.1"/>
    </source>
</evidence>
<dbReference type="SMART" id="SM01217">
    <property type="entry name" value="Fn3_like"/>
    <property type="match status" value="1"/>
</dbReference>
<dbReference type="GO" id="GO:0016787">
    <property type="term" value="F:hydrolase activity"/>
    <property type="evidence" value="ECO:0007669"/>
    <property type="project" value="UniProtKB-KW"/>
</dbReference>
<proteinExistence type="inferred from homology"/>
<dbReference type="SUPFAM" id="SSF51445">
    <property type="entry name" value="(Trans)glycosidases"/>
    <property type="match status" value="1"/>
</dbReference>
<dbReference type="Pfam" id="PF14310">
    <property type="entry name" value="Fn3-like"/>
    <property type="match status" value="1"/>
</dbReference>
<keyword evidence="2" id="KW-0732">Signal</keyword>
<dbReference type="RefSeq" id="WP_273628605.1">
    <property type="nucleotide sequence ID" value="NZ_CP117167.1"/>
</dbReference>
<dbReference type="Gene3D" id="2.60.40.10">
    <property type="entry name" value="Immunoglobulins"/>
    <property type="match status" value="1"/>
</dbReference>
<name>A0ABY7T3P3_9SPHI</name>
<protein>
    <submittedName>
        <fullName evidence="5">Glycoside hydrolase family 3 N-terminal domain-containing protein</fullName>
    </submittedName>
</protein>
<dbReference type="InterPro" id="IPR013783">
    <property type="entry name" value="Ig-like_fold"/>
</dbReference>
<evidence type="ECO:0000259" key="4">
    <source>
        <dbReference type="SMART" id="SM01217"/>
    </source>
</evidence>
<dbReference type="Gene3D" id="3.40.50.1700">
    <property type="entry name" value="Glycoside hydrolase family 3 C-terminal domain"/>
    <property type="match status" value="1"/>
</dbReference>
<evidence type="ECO:0000256" key="3">
    <source>
        <dbReference type="ARBA" id="ARBA00022801"/>
    </source>
</evidence>
<keyword evidence="6" id="KW-1185">Reference proteome</keyword>
<gene>
    <name evidence="5" type="ORF">PQO05_16910</name>
</gene>
<dbReference type="InterPro" id="IPR036881">
    <property type="entry name" value="Glyco_hydro_3_C_sf"/>
</dbReference>
<dbReference type="InterPro" id="IPR036962">
    <property type="entry name" value="Glyco_hydro_3_N_sf"/>
</dbReference>
<comment type="similarity">
    <text evidence="1">Belongs to the glycosyl hydrolase 3 family.</text>
</comment>
<dbReference type="InterPro" id="IPR002772">
    <property type="entry name" value="Glyco_hydro_3_C"/>
</dbReference>
<sequence length="708" mass="77577">MLSIADMPVMAQDKAPVFRNAALPINERVNNLVSSLTLEEKISLLGYQSKAVPRLGIPAYNWWNEALHGVARAGEATVFPQAIGMAATFNDALLKQVASAISTEARAKYNLASAKGMHPQYMGLTFWSPNINIFRDPRWGRGQETYGEDPYLTGRMGTAFVRGMQGDDPNHLKTAACAKHFAVHSGPEAGRGAFNAVIDQKDLRETYLPAFHQLVNAGVESVMGAYNRVNGEPCNISPTLLGILRNEWGFKGHLVTDCGALDDIWESHKVLPNRVAVAAAAVKVGVNLDCSTLLQTEVMQAVKENLLTEKEIDATLKTLLATQFKLGFYDDPASSPYSAYGADSVGTAYHVQLARKIAEQGMVLLKNNNNLLPLNKDKVNNILVMGPNAFNADVLLGNYRGISSDLVTFTEGITKAAGPGITVQYQIGSDLVDSTKIQYVGDARSSDVTFAVIGLSPLMEGEEGDAFLSKNGADKADLRLPAVNIAFMKKLRKESNKPIVAVVTSGSALDIAEIEPYADAIVLAWYPGEQGGNAFADIAFGKVSPSGHLPVTFYKSLKDLPDYKDYNMKGRTYRYFKGDVEYPFGYGLSYTTFDYQWTAQPKTTYTEGQKVSCSIKVANTGKMDGDEVVQAYITYPNIDRMPVKELKQFKRVTVKKGDQQEVNIEIPLADLEKWDLKQKKWKLYKGQYQVVLGSNSADKKLAASFTVK</sequence>